<dbReference type="Pfam" id="PF24626">
    <property type="entry name" value="SH3_Tf2-1"/>
    <property type="match status" value="1"/>
</dbReference>
<accession>A0A392QIZ1</accession>
<sequence>MVQQANKRRSDRHFDIGDFVYLKLQPYRQMSLRKQGYHKLRPKFYGPFKILDKIGNVAYQLELPATTDIHNVFHVSQLKKCPNPSAESVIPLPATLPLKDRIPQLILDRKMVKRGRIAATKVLVQWQDSPPEQATWEFYYDLLQKFPNFHP</sequence>
<keyword evidence="4" id="KW-1185">Reference proteome</keyword>
<organism evidence="3 4">
    <name type="scientific">Trifolium medium</name>
    <dbReference type="NCBI Taxonomy" id="97028"/>
    <lineage>
        <taxon>Eukaryota</taxon>
        <taxon>Viridiplantae</taxon>
        <taxon>Streptophyta</taxon>
        <taxon>Embryophyta</taxon>
        <taxon>Tracheophyta</taxon>
        <taxon>Spermatophyta</taxon>
        <taxon>Magnoliopsida</taxon>
        <taxon>eudicotyledons</taxon>
        <taxon>Gunneridae</taxon>
        <taxon>Pentapetalae</taxon>
        <taxon>rosids</taxon>
        <taxon>fabids</taxon>
        <taxon>Fabales</taxon>
        <taxon>Fabaceae</taxon>
        <taxon>Papilionoideae</taxon>
        <taxon>50 kb inversion clade</taxon>
        <taxon>NPAAA clade</taxon>
        <taxon>Hologalegina</taxon>
        <taxon>IRL clade</taxon>
        <taxon>Trifolieae</taxon>
        <taxon>Trifolium</taxon>
    </lineage>
</organism>
<dbReference type="InterPro" id="IPR016197">
    <property type="entry name" value="Chromo-like_dom_sf"/>
</dbReference>
<protein>
    <submittedName>
        <fullName evidence="3">Uncharacterized protein</fullName>
    </submittedName>
</protein>
<dbReference type="PANTHER" id="PTHR46148">
    <property type="entry name" value="CHROMO DOMAIN-CONTAINING PROTEIN"/>
    <property type="match status" value="1"/>
</dbReference>
<evidence type="ECO:0000313" key="3">
    <source>
        <dbReference type="EMBL" id="MCI23877.1"/>
    </source>
</evidence>
<comment type="caution">
    <text evidence="3">The sequence shown here is derived from an EMBL/GenBank/DDBJ whole genome shotgun (WGS) entry which is preliminary data.</text>
</comment>
<reference evidence="3 4" key="1">
    <citation type="journal article" date="2018" name="Front. Plant Sci.">
        <title>Red Clover (Trifolium pratense) and Zigzag Clover (T. medium) - A Picture of Genomic Similarities and Differences.</title>
        <authorList>
            <person name="Dluhosova J."/>
            <person name="Istvanek J."/>
            <person name="Nedelnik J."/>
            <person name="Repkova J."/>
        </authorList>
    </citation>
    <scope>NUCLEOTIDE SEQUENCE [LARGE SCALE GENOMIC DNA]</scope>
    <source>
        <strain evidence="4">cv. 10/8</strain>
        <tissue evidence="3">Leaf</tissue>
    </source>
</reference>
<dbReference type="EMBL" id="LXQA010138360">
    <property type="protein sequence ID" value="MCI23877.1"/>
    <property type="molecule type" value="Genomic_DNA"/>
</dbReference>
<evidence type="ECO:0000259" key="2">
    <source>
        <dbReference type="Pfam" id="PF24626"/>
    </source>
</evidence>
<feature type="domain" description="Tf2-1-like SH3-like" evidence="2">
    <location>
        <begin position="17"/>
        <end position="81"/>
    </location>
</feature>
<dbReference type="AlphaFoldDB" id="A0A392QIZ1"/>
<dbReference type="SUPFAM" id="SSF54160">
    <property type="entry name" value="Chromo domain-like"/>
    <property type="match status" value="1"/>
</dbReference>
<evidence type="ECO:0000313" key="4">
    <source>
        <dbReference type="Proteomes" id="UP000265520"/>
    </source>
</evidence>
<dbReference type="InterPro" id="IPR023780">
    <property type="entry name" value="Chromo_domain"/>
</dbReference>
<feature type="domain" description="Chromo" evidence="1">
    <location>
        <begin position="104"/>
        <end position="148"/>
    </location>
</feature>
<name>A0A392QIZ1_9FABA</name>
<dbReference type="Proteomes" id="UP000265520">
    <property type="component" value="Unassembled WGS sequence"/>
</dbReference>
<dbReference type="InterPro" id="IPR056924">
    <property type="entry name" value="SH3_Tf2-1"/>
</dbReference>
<dbReference type="Pfam" id="PF00385">
    <property type="entry name" value="Chromo"/>
    <property type="match status" value="1"/>
</dbReference>
<proteinExistence type="predicted"/>
<evidence type="ECO:0000259" key="1">
    <source>
        <dbReference type="Pfam" id="PF00385"/>
    </source>
</evidence>
<dbReference type="PANTHER" id="PTHR46148:SF52">
    <property type="entry name" value="OS04G0603800 PROTEIN"/>
    <property type="match status" value="1"/>
</dbReference>